<feature type="region of interest" description="Disordered" evidence="1">
    <location>
        <begin position="293"/>
        <end position="363"/>
    </location>
</feature>
<protein>
    <submittedName>
        <fullName evidence="2">Uncharacterized protein</fullName>
    </submittedName>
</protein>
<feature type="region of interest" description="Disordered" evidence="1">
    <location>
        <begin position="120"/>
        <end position="141"/>
    </location>
</feature>
<organism evidence="2 3">
    <name type="scientific">Vitrella brassicaformis (strain CCMP3155)</name>
    <dbReference type="NCBI Taxonomy" id="1169540"/>
    <lineage>
        <taxon>Eukaryota</taxon>
        <taxon>Sar</taxon>
        <taxon>Alveolata</taxon>
        <taxon>Colpodellida</taxon>
        <taxon>Vitrellaceae</taxon>
        <taxon>Vitrella</taxon>
    </lineage>
</organism>
<gene>
    <name evidence="2" type="ORF">Vbra_11354</name>
</gene>
<feature type="compositionally biased region" description="Basic residues" evidence="1">
    <location>
        <begin position="333"/>
        <end position="347"/>
    </location>
</feature>
<feature type="compositionally biased region" description="Basic residues" evidence="1">
    <location>
        <begin position="34"/>
        <end position="45"/>
    </location>
</feature>
<dbReference type="VEuPathDB" id="CryptoDB:Vbra_11354"/>
<sequence>MDDADSPLFKSLPASAAASSSSNESGSVPSYLKLYRKCRHSRRQPPRAPPPTRRRTQTDYFSAASNGREAPERQVLERASEARHNFHRTLQQLGRAAFQPTAALDDPAITTFLEKVRPRPPLVLNSRPPSPMPGSSHDPSARDKYTICRYPRDDFWCTHFVDRHPLPPRSASAFSPIRQPAVRWEALSLAEPVDGMRILSVRSRNTGRFLYKQRTDSIVLWGSGSSCDGDIQQRTKGQYDDEKRPCERDGGKCLLLERTQDDEVFDPRFSDLRASVRVLDRWIESLPRRLRDPSALPPLSSIYPPPQAASPPSSAKSPLRETPAQHQQMPARFTRKRKPDIRPHRQARIQPSLPAPGPKGDPSPLFHYDKPTDVYVPVPAPHQQTTKKEDKLWERIESLPDSDMAPSVEAPDGKGQPRQGEDRLKVIDELENGQKLMVREESGEMDQNDTCFPCC</sequence>
<proteinExistence type="predicted"/>
<dbReference type="EMBL" id="CDMY01000185">
    <property type="protein sequence ID" value="CEL93699.1"/>
    <property type="molecule type" value="Genomic_DNA"/>
</dbReference>
<evidence type="ECO:0000313" key="3">
    <source>
        <dbReference type="Proteomes" id="UP000041254"/>
    </source>
</evidence>
<evidence type="ECO:0000313" key="2">
    <source>
        <dbReference type="EMBL" id="CEL93699.1"/>
    </source>
</evidence>
<dbReference type="Proteomes" id="UP000041254">
    <property type="component" value="Unassembled WGS sequence"/>
</dbReference>
<name>A0A0G4ECJ9_VITBC</name>
<feature type="region of interest" description="Disordered" evidence="1">
    <location>
        <begin position="398"/>
        <end position="422"/>
    </location>
</feature>
<evidence type="ECO:0000256" key="1">
    <source>
        <dbReference type="SAM" id="MobiDB-lite"/>
    </source>
</evidence>
<reference evidence="2 3" key="1">
    <citation type="submission" date="2014-11" db="EMBL/GenBank/DDBJ databases">
        <authorList>
            <person name="Zhu J."/>
            <person name="Qi W."/>
            <person name="Song R."/>
        </authorList>
    </citation>
    <scope>NUCLEOTIDE SEQUENCE [LARGE SCALE GENOMIC DNA]</scope>
</reference>
<dbReference type="InParanoid" id="A0A0G4ECJ9"/>
<feature type="region of interest" description="Disordered" evidence="1">
    <location>
        <begin position="1"/>
        <end position="72"/>
    </location>
</feature>
<feature type="compositionally biased region" description="Low complexity" evidence="1">
    <location>
        <begin position="1"/>
        <end position="30"/>
    </location>
</feature>
<accession>A0A0G4ECJ9</accession>
<keyword evidence="3" id="KW-1185">Reference proteome</keyword>
<dbReference type="AlphaFoldDB" id="A0A0G4ECJ9"/>